<evidence type="ECO:0000313" key="7">
    <source>
        <dbReference type="Proteomes" id="UP000030101"/>
    </source>
</evidence>
<dbReference type="EMBL" id="JQZV01000003">
    <property type="protein sequence ID" value="KGN93304.1"/>
    <property type="molecule type" value="Genomic_DNA"/>
</dbReference>
<evidence type="ECO:0008006" key="8">
    <source>
        <dbReference type="Google" id="ProtNLM"/>
    </source>
</evidence>
<comment type="caution">
    <text evidence="6">The sequence shown here is derived from an EMBL/GenBank/DDBJ whole genome shotgun (WGS) entry which is preliminary data.</text>
</comment>
<name>A0ABR4XMX7_9PORP</name>
<dbReference type="InterPro" id="IPR013784">
    <property type="entry name" value="Carb-bd-like_fold"/>
</dbReference>
<organism evidence="6 7">
    <name type="scientific">Porphyromonas canoris</name>
    <dbReference type="NCBI Taxonomy" id="36875"/>
    <lineage>
        <taxon>Bacteria</taxon>
        <taxon>Pseudomonadati</taxon>
        <taxon>Bacteroidota</taxon>
        <taxon>Bacteroidia</taxon>
        <taxon>Bacteroidales</taxon>
        <taxon>Porphyromonadaceae</taxon>
        <taxon>Porphyromonas</taxon>
    </lineage>
</organism>
<keyword evidence="2" id="KW-0645">Protease</keyword>
<keyword evidence="4" id="KW-0843">Virulence</keyword>
<dbReference type="SUPFAM" id="SSF49452">
    <property type="entry name" value="Starch-binding domain-like"/>
    <property type="match status" value="1"/>
</dbReference>
<keyword evidence="5" id="KW-0732">Signal</keyword>
<keyword evidence="3" id="KW-0378">Hydrolase</keyword>
<evidence type="ECO:0000256" key="1">
    <source>
        <dbReference type="ARBA" id="ARBA00006067"/>
    </source>
</evidence>
<keyword evidence="3" id="KW-0788">Thiol protease</keyword>
<sequence>MRRNLLTLFLSICVMGISYAQNSDTITISGRATDFNGNPIDSCFVALFYPNFSVAYSAYTNNEGFYSIPNVEKGKYMAIYAIRPNEYPKELKVEEKDMRLEFWAWNVVADKDLTINPRYHRLELYGTTVFSVNGGYPSMIIYTRPMSLGRLLSYGQDVWSGKVKSEKTEEVDLSVEPDQIEFKVYADDVPVAIQSVQAVREFIGGPRQMAYLIYIDLPKKQAGKYSIFRVEAFNKAYGGEKGENIYFYEIPDYKTKPVSNP</sequence>
<dbReference type="RefSeq" id="WP_036788660.1">
    <property type="nucleotide sequence ID" value="NZ_JQZV01000003.1"/>
</dbReference>
<gene>
    <name evidence="6" type="ORF">HQ43_01260</name>
</gene>
<dbReference type="InterPro" id="IPR013783">
    <property type="entry name" value="Ig-like_fold"/>
</dbReference>
<evidence type="ECO:0000256" key="4">
    <source>
        <dbReference type="ARBA" id="ARBA00023026"/>
    </source>
</evidence>
<evidence type="ECO:0000256" key="3">
    <source>
        <dbReference type="ARBA" id="ARBA00022807"/>
    </source>
</evidence>
<reference evidence="6 7" key="1">
    <citation type="submission" date="2014-08" db="EMBL/GenBank/DDBJ databases">
        <title>Porphyromonas canoris strain:OH2762 Genome sequencing.</title>
        <authorList>
            <person name="Wallis C."/>
            <person name="Deusch O."/>
            <person name="O'Flynn C."/>
            <person name="Davis I."/>
            <person name="Jospin G."/>
            <person name="Darling A.E."/>
            <person name="Coil D.A."/>
            <person name="Alexiev A."/>
            <person name="Horsfall A."/>
            <person name="Kirkwood N."/>
            <person name="Harris S."/>
            <person name="Eisen J.A."/>
        </authorList>
    </citation>
    <scope>NUCLEOTIDE SEQUENCE [LARGE SCALE GENOMIC DNA]</scope>
    <source>
        <strain evidence="7">COT-108 OH2762</strain>
    </source>
</reference>
<evidence type="ECO:0000256" key="2">
    <source>
        <dbReference type="ARBA" id="ARBA00022670"/>
    </source>
</evidence>
<dbReference type="Proteomes" id="UP000030101">
    <property type="component" value="Unassembled WGS sequence"/>
</dbReference>
<dbReference type="Gene3D" id="2.60.40.10">
    <property type="entry name" value="Immunoglobulins"/>
    <property type="match status" value="1"/>
</dbReference>
<comment type="similarity">
    <text evidence="1">Belongs to the peptidase C25 family.</text>
</comment>
<accession>A0ABR4XMX7</accession>
<feature type="signal peptide" evidence="5">
    <location>
        <begin position="1"/>
        <end position="20"/>
    </location>
</feature>
<proteinExistence type="inferred from homology"/>
<evidence type="ECO:0000313" key="6">
    <source>
        <dbReference type="EMBL" id="KGN93304.1"/>
    </source>
</evidence>
<feature type="chain" id="PRO_5046972809" description="Carboxypeptidase regulatory-like domain-containing protein" evidence="5">
    <location>
        <begin position="21"/>
        <end position="261"/>
    </location>
</feature>
<protein>
    <recommendedName>
        <fullName evidence="8">Carboxypeptidase regulatory-like domain-containing protein</fullName>
    </recommendedName>
</protein>
<keyword evidence="7" id="KW-1185">Reference proteome</keyword>
<evidence type="ECO:0000256" key="5">
    <source>
        <dbReference type="SAM" id="SignalP"/>
    </source>
</evidence>